<feature type="compositionally biased region" description="Polar residues" evidence="1">
    <location>
        <begin position="12"/>
        <end position="31"/>
    </location>
</feature>
<protein>
    <submittedName>
        <fullName evidence="3">G_PROTEIN_RECEP_F1_2 domain-containing protein</fullName>
    </submittedName>
</protein>
<organism evidence="2 3">
    <name type="scientific">Macrostomum lignano</name>
    <dbReference type="NCBI Taxonomy" id="282301"/>
    <lineage>
        <taxon>Eukaryota</taxon>
        <taxon>Metazoa</taxon>
        <taxon>Spiralia</taxon>
        <taxon>Lophotrochozoa</taxon>
        <taxon>Platyhelminthes</taxon>
        <taxon>Rhabditophora</taxon>
        <taxon>Macrostomorpha</taxon>
        <taxon>Macrostomida</taxon>
        <taxon>Macrostomidae</taxon>
        <taxon>Macrostomum</taxon>
    </lineage>
</organism>
<dbReference type="WBParaSite" id="snap_masked-unitig_41375-processed-gene-0.0-mRNA-1">
    <property type="protein sequence ID" value="snap_masked-unitig_41375-processed-gene-0.0-mRNA-1"/>
    <property type="gene ID" value="snap_masked-unitig_41375-processed-gene-0.0"/>
</dbReference>
<sequence>PERKSLPKLSKETTTSQSDGAPSRRAPTSQEMIHPPTRFRRNFAAPRRVCNEAAAKTTAELRETFARLRWPSSTTSCAGARSFRSFADAKSLDSAGGRSWANLLAASSGGCSIAQPSDFNDASVGQNNRERRPRGGYQRVGLAQAGRQLVLHVYGRETRSTSRRPTLATSAESCASRSLGWPSLTSEGRLGWHCSTSGRLGHFSQLRLCFLENLASGCAWTGTRPVRRLLFTRPGGIWPANCDNRNLTCRGADKGKTNRLARCQRFTYLGGLGAPRTWKRPPAAQRTCWAVFRSIGPFLSRSACRPPEGSAVARRWVETVLLCNAETWTLTATLGAAADSEPLRAFAPCGFRADESPHTRTEALYDFAANAASARRRLFNWRPADPVEGFYCPNLVQDVAAAQPLTGFRSAVVGQSIAFPCDSNQRQAGMPGIKAPGSVQTLALSTETTQFLGHQVHHQTKMKLPNCFTAGFPTYYINFQRSRPETPGGPYLARALVSSNMYDSRGLTALRSTSLCIVDTLVLAAGLPSGNLLMTIILAPVLHALCHLLFNFAQSFIFGYLGVSDAANFAENGTKCPTRLEFALRRFFERLTTWTHFFIFSTTSSLFVGDLKFRCARTVRSSLRRSGTRTREDLTRRGGPRSRCSPPRQRRED</sequence>
<reference evidence="3" key="1">
    <citation type="submission" date="2016-11" db="UniProtKB">
        <authorList>
            <consortium name="WormBaseParasite"/>
        </authorList>
    </citation>
    <scope>IDENTIFICATION</scope>
</reference>
<evidence type="ECO:0000313" key="2">
    <source>
        <dbReference type="Proteomes" id="UP000095280"/>
    </source>
</evidence>
<feature type="compositionally biased region" description="Polar residues" evidence="1">
    <location>
        <begin position="117"/>
        <end position="127"/>
    </location>
</feature>
<feature type="compositionally biased region" description="Basic and acidic residues" evidence="1">
    <location>
        <begin position="1"/>
        <end position="11"/>
    </location>
</feature>
<dbReference type="Proteomes" id="UP000095280">
    <property type="component" value="Unplaced"/>
</dbReference>
<feature type="region of interest" description="Disordered" evidence="1">
    <location>
        <begin position="626"/>
        <end position="653"/>
    </location>
</feature>
<keyword evidence="2" id="KW-1185">Reference proteome</keyword>
<evidence type="ECO:0000313" key="3">
    <source>
        <dbReference type="WBParaSite" id="snap_masked-unitig_41375-processed-gene-0.0-mRNA-1"/>
    </source>
</evidence>
<proteinExistence type="predicted"/>
<evidence type="ECO:0000256" key="1">
    <source>
        <dbReference type="SAM" id="MobiDB-lite"/>
    </source>
</evidence>
<feature type="region of interest" description="Disordered" evidence="1">
    <location>
        <begin position="1"/>
        <end position="35"/>
    </location>
</feature>
<dbReference type="AlphaFoldDB" id="A0A1I8JQ17"/>
<accession>A0A1I8JQ17</accession>
<feature type="region of interest" description="Disordered" evidence="1">
    <location>
        <begin position="117"/>
        <end position="137"/>
    </location>
</feature>
<name>A0A1I8JQ17_9PLAT</name>